<dbReference type="Proteomes" id="UP001596442">
    <property type="component" value="Unassembled WGS sequence"/>
</dbReference>
<sequence>MSCPHCNAAVVAFSVPPPLREHAPATESAICTRCLRTEPAVEAGADAAVDGAGADGAAAGAATGSQGTDGSTSPPDFSTVDPAFPSGEAGVALALLCGCLESFALNRASIEALIDHAEREGADVFAFLNRLDASEAAFDLDRRRAALLDLL</sequence>
<accession>A0ABD5SAB5</accession>
<dbReference type="AlphaFoldDB" id="A0ABD5SAB5"/>
<evidence type="ECO:0000313" key="2">
    <source>
        <dbReference type="EMBL" id="MFC6752832.1"/>
    </source>
</evidence>
<evidence type="ECO:0000313" key="3">
    <source>
        <dbReference type="Proteomes" id="UP001596442"/>
    </source>
</evidence>
<protein>
    <submittedName>
        <fullName evidence="2">DUF6276 family protein</fullName>
    </submittedName>
</protein>
<keyword evidence="3" id="KW-1185">Reference proteome</keyword>
<reference evidence="2 3" key="1">
    <citation type="journal article" date="2019" name="Int. J. Syst. Evol. Microbiol.">
        <title>The Global Catalogue of Microorganisms (GCM) 10K type strain sequencing project: providing services to taxonomists for standard genome sequencing and annotation.</title>
        <authorList>
            <consortium name="The Broad Institute Genomics Platform"/>
            <consortium name="The Broad Institute Genome Sequencing Center for Infectious Disease"/>
            <person name="Wu L."/>
            <person name="Ma J."/>
        </authorList>
    </citation>
    <scope>NUCLEOTIDE SEQUENCE [LARGE SCALE GENOMIC DNA]</scope>
    <source>
        <strain evidence="2 3">CGMCC 1.3239</strain>
    </source>
</reference>
<dbReference type="EMBL" id="JBHSWW010000043">
    <property type="protein sequence ID" value="MFC6752832.1"/>
    <property type="molecule type" value="Genomic_DNA"/>
</dbReference>
<comment type="caution">
    <text evidence="2">The sequence shown here is derived from an EMBL/GenBank/DDBJ whole genome shotgun (WGS) entry which is preliminary data.</text>
</comment>
<evidence type="ECO:0000256" key="1">
    <source>
        <dbReference type="SAM" id="MobiDB-lite"/>
    </source>
</evidence>
<feature type="region of interest" description="Disordered" evidence="1">
    <location>
        <begin position="55"/>
        <end position="81"/>
    </location>
</feature>
<dbReference type="Pfam" id="PF19792">
    <property type="entry name" value="DUF6276"/>
    <property type="match status" value="1"/>
</dbReference>
<name>A0ABD5SAB5_9EURY</name>
<dbReference type="RefSeq" id="WP_379779890.1">
    <property type="nucleotide sequence ID" value="NZ_JBHSWW010000043.1"/>
</dbReference>
<dbReference type="InterPro" id="IPR046243">
    <property type="entry name" value="DUF6276"/>
</dbReference>
<proteinExistence type="predicted"/>
<gene>
    <name evidence="2" type="ORF">ACFQEU_05040</name>
</gene>
<organism evidence="2 3">
    <name type="scientific">Halorubrum tibetense</name>
    <dbReference type="NCBI Taxonomy" id="175631"/>
    <lineage>
        <taxon>Archaea</taxon>
        <taxon>Methanobacteriati</taxon>
        <taxon>Methanobacteriota</taxon>
        <taxon>Stenosarchaea group</taxon>
        <taxon>Halobacteria</taxon>
        <taxon>Halobacteriales</taxon>
        <taxon>Haloferacaceae</taxon>
        <taxon>Halorubrum</taxon>
    </lineage>
</organism>
<feature type="compositionally biased region" description="Low complexity" evidence="1">
    <location>
        <begin position="55"/>
        <end position="73"/>
    </location>
</feature>